<dbReference type="RefSeq" id="WP_168146215.1">
    <property type="nucleotide sequence ID" value="NZ_JAAVXB010000001.1"/>
</dbReference>
<evidence type="ECO:0000313" key="10">
    <source>
        <dbReference type="Proteomes" id="UP000653472"/>
    </source>
</evidence>
<evidence type="ECO:0000256" key="5">
    <source>
        <dbReference type="ARBA" id="ARBA00022857"/>
    </source>
</evidence>
<evidence type="ECO:0000259" key="8">
    <source>
        <dbReference type="Pfam" id="PF00881"/>
    </source>
</evidence>
<dbReference type="Pfam" id="PF00881">
    <property type="entry name" value="Nitroreductase"/>
    <property type="match status" value="1"/>
</dbReference>
<keyword evidence="6 9" id="KW-0560">Oxidoreductase</keyword>
<dbReference type="Gene3D" id="3.40.109.10">
    <property type="entry name" value="NADH Oxidase"/>
    <property type="match status" value="1"/>
</dbReference>
<dbReference type="GO" id="GO:0046857">
    <property type="term" value="F:oxidoreductase activity, acting on other nitrogenous compounds as donors, with NAD or NADP as acceptor"/>
    <property type="evidence" value="ECO:0007669"/>
    <property type="project" value="TreeGrafter"/>
</dbReference>
<keyword evidence="5" id="KW-0521">NADP</keyword>
<evidence type="ECO:0000256" key="3">
    <source>
        <dbReference type="ARBA" id="ARBA00022630"/>
    </source>
</evidence>
<evidence type="ECO:0000256" key="7">
    <source>
        <dbReference type="ARBA" id="ARBA00023027"/>
    </source>
</evidence>
<comment type="caution">
    <text evidence="9">The sequence shown here is derived from an EMBL/GenBank/DDBJ whole genome shotgun (WGS) entry which is preliminary data.</text>
</comment>
<dbReference type="InterPro" id="IPR000415">
    <property type="entry name" value="Nitroreductase-like"/>
</dbReference>
<keyword evidence="4" id="KW-0288">FMN</keyword>
<protein>
    <submittedName>
        <fullName evidence="9">Oxygen-insensitive NAD(P)H nitroreductase</fullName>
        <ecNumber evidence="9">1.5.1.34</ecNumber>
    </submittedName>
</protein>
<comment type="cofactor">
    <cofactor evidence="1">
        <name>FMN</name>
        <dbReference type="ChEBI" id="CHEBI:58210"/>
    </cofactor>
</comment>
<proteinExistence type="inferred from homology"/>
<dbReference type="GO" id="GO:0046256">
    <property type="term" value="P:2,4,6-trinitrotoluene catabolic process"/>
    <property type="evidence" value="ECO:0007669"/>
    <property type="project" value="TreeGrafter"/>
</dbReference>
<accession>A0A969W7E9</accession>
<organism evidence="9 10">
    <name type="scientific">Solimonas marina</name>
    <dbReference type="NCBI Taxonomy" id="2714601"/>
    <lineage>
        <taxon>Bacteria</taxon>
        <taxon>Pseudomonadati</taxon>
        <taxon>Pseudomonadota</taxon>
        <taxon>Gammaproteobacteria</taxon>
        <taxon>Nevskiales</taxon>
        <taxon>Nevskiaceae</taxon>
        <taxon>Solimonas</taxon>
    </lineage>
</organism>
<dbReference type="NCBIfam" id="NF008275">
    <property type="entry name" value="PRK11053.1"/>
    <property type="match status" value="1"/>
</dbReference>
<evidence type="ECO:0000256" key="6">
    <source>
        <dbReference type="ARBA" id="ARBA00023002"/>
    </source>
</evidence>
<keyword evidence="7" id="KW-0520">NAD</keyword>
<dbReference type="Proteomes" id="UP000653472">
    <property type="component" value="Unassembled WGS sequence"/>
</dbReference>
<keyword evidence="3" id="KW-0285">Flavoprotein</keyword>
<dbReference type="PANTHER" id="PTHR23026:SF125">
    <property type="entry name" value="OXYGEN-INSENSITIVE NAD(P)H NITROREDUCTASE"/>
    <property type="match status" value="1"/>
</dbReference>
<dbReference type="InterPro" id="IPR029479">
    <property type="entry name" value="Nitroreductase"/>
</dbReference>
<dbReference type="InterPro" id="IPR050627">
    <property type="entry name" value="Nitroreductase/BluB"/>
</dbReference>
<dbReference type="EC" id="1.5.1.34" evidence="9"/>
<dbReference type="GO" id="GO:0005829">
    <property type="term" value="C:cytosol"/>
    <property type="evidence" value="ECO:0007669"/>
    <property type="project" value="TreeGrafter"/>
</dbReference>
<sequence length="222" mass="23971">MPLSPEQLVDVARSRYTTKAFDPAFRIDDATIDALLETLRLSASSVNSQPWHFVVATSDDGKARIAATLEDGYAYNAAKVKNASHVIALCVRTGIDDAYLDTLLAQDQAAGRFADDAARAGQAKSRLMYVDLHRKTRGDLRHWMEKQVYLALGSLLYAAAAAGIDAAPMEGIDHDAIDAALGLGEQGYASVVLLALGRRSASDFNARLPKSRLSAERVLTHI</sequence>
<evidence type="ECO:0000256" key="2">
    <source>
        <dbReference type="ARBA" id="ARBA00007118"/>
    </source>
</evidence>
<gene>
    <name evidence="9" type="primary">nfsB</name>
    <name evidence="9" type="ORF">G7Y82_01465</name>
</gene>
<reference evidence="9" key="1">
    <citation type="submission" date="2020-03" db="EMBL/GenBank/DDBJ databases">
        <title>Solimonas marina sp. nov., isolated from deep seawater of the Pacific Ocean.</title>
        <authorList>
            <person name="Liu X."/>
            <person name="Lai Q."/>
            <person name="Sun F."/>
            <person name="Gai Y."/>
            <person name="Li G."/>
            <person name="Shao Z."/>
        </authorList>
    </citation>
    <scope>NUCLEOTIDE SEQUENCE</scope>
    <source>
        <strain evidence="9">C16B3</strain>
    </source>
</reference>
<dbReference type="InterPro" id="IPR033878">
    <property type="entry name" value="NfsB-like"/>
</dbReference>
<dbReference type="GO" id="GO:0004155">
    <property type="term" value="F:6,7-dihydropteridine reductase activity"/>
    <property type="evidence" value="ECO:0007669"/>
    <property type="project" value="UniProtKB-EC"/>
</dbReference>
<comment type="similarity">
    <text evidence="2">Belongs to the nitroreductase family.</text>
</comment>
<dbReference type="EMBL" id="JAAVXB010000001">
    <property type="protein sequence ID" value="NKF20965.1"/>
    <property type="molecule type" value="Genomic_DNA"/>
</dbReference>
<keyword evidence="10" id="KW-1185">Reference proteome</keyword>
<evidence type="ECO:0000256" key="1">
    <source>
        <dbReference type="ARBA" id="ARBA00001917"/>
    </source>
</evidence>
<feature type="domain" description="Nitroreductase" evidence="8">
    <location>
        <begin position="12"/>
        <end position="197"/>
    </location>
</feature>
<evidence type="ECO:0000313" key="9">
    <source>
        <dbReference type="EMBL" id="NKF20965.1"/>
    </source>
</evidence>
<dbReference type="AlphaFoldDB" id="A0A969W7E9"/>
<dbReference type="CDD" id="cd02149">
    <property type="entry name" value="NfsB-like"/>
    <property type="match status" value="1"/>
</dbReference>
<evidence type="ECO:0000256" key="4">
    <source>
        <dbReference type="ARBA" id="ARBA00022643"/>
    </source>
</evidence>
<name>A0A969W7E9_9GAMM</name>
<dbReference type="SUPFAM" id="SSF55469">
    <property type="entry name" value="FMN-dependent nitroreductase-like"/>
    <property type="match status" value="1"/>
</dbReference>
<dbReference type="PANTHER" id="PTHR23026">
    <property type="entry name" value="NADPH NITROREDUCTASE"/>
    <property type="match status" value="1"/>
</dbReference>